<feature type="transmembrane region" description="Helical" evidence="7">
    <location>
        <begin position="401"/>
        <end position="422"/>
    </location>
</feature>
<dbReference type="AlphaFoldDB" id="A0A498CP31"/>
<evidence type="ECO:0000256" key="2">
    <source>
        <dbReference type="ARBA" id="ARBA00022475"/>
    </source>
</evidence>
<feature type="transmembrane region" description="Helical" evidence="7">
    <location>
        <begin position="217"/>
        <end position="236"/>
    </location>
</feature>
<evidence type="ECO:0000256" key="5">
    <source>
        <dbReference type="ARBA" id="ARBA00022989"/>
    </source>
</evidence>
<keyword evidence="5 7" id="KW-1133">Transmembrane helix</keyword>
<proteinExistence type="predicted"/>
<evidence type="ECO:0000256" key="4">
    <source>
        <dbReference type="ARBA" id="ARBA00022692"/>
    </source>
</evidence>
<comment type="subcellular location">
    <subcellularLocation>
        <location evidence="1">Cell inner membrane</location>
        <topology evidence="1">Multi-pass membrane protein</topology>
    </subcellularLocation>
</comment>
<evidence type="ECO:0000259" key="8">
    <source>
        <dbReference type="Pfam" id="PF06808"/>
    </source>
</evidence>
<feature type="transmembrane region" description="Helical" evidence="7">
    <location>
        <begin position="278"/>
        <end position="295"/>
    </location>
</feature>
<accession>A0A498CP31</accession>
<feature type="transmembrane region" description="Helical" evidence="7">
    <location>
        <begin position="137"/>
        <end position="163"/>
    </location>
</feature>
<keyword evidence="2" id="KW-1003">Cell membrane</keyword>
<dbReference type="GO" id="GO:0022857">
    <property type="term" value="F:transmembrane transporter activity"/>
    <property type="evidence" value="ECO:0007669"/>
    <property type="project" value="TreeGrafter"/>
</dbReference>
<comment type="caution">
    <text evidence="9">The sequence shown here is derived from an EMBL/GenBank/DDBJ whole genome shotgun (WGS) entry which is preliminary data.</text>
</comment>
<dbReference type="NCBIfam" id="TIGR00786">
    <property type="entry name" value="dctM"/>
    <property type="match status" value="1"/>
</dbReference>
<feature type="transmembrane region" description="Helical" evidence="7">
    <location>
        <begin position="357"/>
        <end position="381"/>
    </location>
</feature>
<evidence type="ECO:0000256" key="6">
    <source>
        <dbReference type="ARBA" id="ARBA00023136"/>
    </source>
</evidence>
<gene>
    <name evidence="9" type="ORF">D4A47_04065</name>
</gene>
<dbReference type="EMBL" id="RCHT01000004">
    <property type="protein sequence ID" value="RLL13126.1"/>
    <property type="molecule type" value="Genomic_DNA"/>
</dbReference>
<keyword evidence="10" id="KW-1185">Reference proteome</keyword>
<evidence type="ECO:0000256" key="7">
    <source>
        <dbReference type="SAM" id="Phobius"/>
    </source>
</evidence>
<dbReference type="GO" id="GO:0005886">
    <property type="term" value="C:plasma membrane"/>
    <property type="evidence" value="ECO:0007669"/>
    <property type="project" value="UniProtKB-SubCell"/>
</dbReference>
<evidence type="ECO:0000256" key="1">
    <source>
        <dbReference type="ARBA" id="ARBA00004429"/>
    </source>
</evidence>
<feature type="transmembrane region" description="Helical" evidence="7">
    <location>
        <begin position="6"/>
        <end position="33"/>
    </location>
</feature>
<dbReference type="InterPro" id="IPR004681">
    <property type="entry name" value="TRAP_DctM"/>
</dbReference>
<feature type="transmembrane region" description="Helical" evidence="7">
    <location>
        <begin position="315"/>
        <end position="345"/>
    </location>
</feature>
<dbReference type="Pfam" id="PF06808">
    <property type="entry name" value="DctM"/>
    <property type="match status" value="1"/>
</dbReference>
<dbReference type="PANTHER" id="PTHR33362:SF3">
    <property type="entry name" value="SIALIC ACID TRAP TRANSPORTER PERMEASE PROTEIN SIAT"/>
    <property type="match status" value="1"/>
</dbReference>
<dbReference type="PIRSF" id="PIRSF006066">
    <property type="entry name" value="HI0050"/>
    <property type="match status" value="1"/>
</dbReference>
<keyword evidence="4 7" id="KW-0812">Transmembrane</keyword>
<feature type="transmembrane region" description="Helical" evidence="7">
    <location>
        <begin position="242"/>
        <end position="258"/>
    </location>
</feature>
<name>A0A498CP31_9FIRM</name>
<protein>
    <submittedName>
        <fullName evidence="9">TRAP transporter large permease</fullName>
    </submittedName>
</protein>
<evidence type="ECO:0000313" key="9">
    <source>
        <dbReference type="EMBL" id="RLL13126.1"/>
    </source>
</evidence>
<feature type="domain" description="TRAP C4-dicarboxylate transport system permease DctM subunit" evidence="8">
    <location>
        <begin position="6"/>
        <end position="418"/>
    </location>
</feature>
<keyword evidence="3" id="KW-0997">Cell inner membrane</keyword>
<dbReference type="RefSeq" id="WP_121586270.1">
    <property type="nucleotide sequence ID" value="NZ_RCHT01000004.1"/>
</dbReference>
<evidence type="ECO:0000256" key="3">
    <source>
        <dbReference type="ARBA" id="ARBA00022519"/>
    </source>
</evidence>
<dbReference type="Proteomes" id="UP000276301">
    <property type="component" value="Unassembled WGS sequence"/>
</dbReference>
<evidence type="ECO:0000313" key="10">
    <source>
        <dbReference type="Proteomes" id="UP000276301"/>
    </source>
</evidence>
<sequence length="428" mass="46005">MGIWYLVILIAAFLIGIPVAISMGGSAAILMILERGLGAFRPEVIAQKSVYGLNNFLLLSIPLFLYAGKIMNTGNITSRIFDFAKSTVGWLRGGLGHVNIIASVIFAGMTGTATSDAAGLGAIEIKAMREAGYEDDFTFAVTGVSSTIGPIIPPSIPLVIYGLMTGCSIGALLIAGIVPGILMAIAMMIYVEIYAVRHHFPKGERFRISVVWRTFRRAFLSLLTPVIIIGGILSGVFTPTEAAAIAAVYATVLTVFVYKEVDFKTLKAVLWETLRDSGTIMMICFCASLYGYMITRSKIAEHLAAAIAQVSTNPYVITLLLVAFLLVVGCFMENLASITILAPVFLPVLVNSGIDPLAFGIIMIITLMVGLLTPPFGMVLFVLCKVGDIPLERMVKAVLPFLPPLLIVILLLSFFPQIITFLPNLLMG</sequence>
<organism evidence="9 10">
    <name type="scientific">Anaerotruncus massiliensis</name>
    <name type="common">ex Liu et al. 2021</name>
    <dbReference type="NCBI Taxonomy" id="2321404"/>
    <lineage>
        <taxon>Bacteria</taxon>
        <taxon>Bacillati</taxon>
        <taxon>Bacillota</taxon>
        <taxon>Clostridia</taxon>
        <taxon>Eubacteriales</taxon>
        <taxon>Oscillospiraceae</taxon>
        <taxon>Anaerotruncus</taxon>
    </lineage>
</organism>
<dbReference type="InterPro" id="IPR010656">
    <property type="entry name" value="DctM"/>
</dbReference>
<feature type="transmembrane region" description="Helical" evidence="7">
    <location>
        <begin position="169"/>
        <end position="196"/>
    </location>
</feature>
<feature type="transmembrane region" description="Helical" evidence="7">
    <location>
        <begin position="53"/>
        <end position="71"/>
    </location>
</feature>
<reference evidence="9 10" key="1">
    <citation type="submission" date="2018-10" db="EMBL/GenBank/DDBJ databases">
        <title>Anaerotruncus faecis sp. nov., isolated from human feces.</title>
        <authorList>
            <person name="Wang Y.-J."/>
        </authorList>
    </citation>
    <scope>NUCLEOTIDE SEQUENCE [LARGE SCALE GENOMIC DNA]</scope>
    <source>
        <strain evidence="9 10">22A2-44</strain>
    </source>
</reference>
<keyword evidence="6 7" id="KW-0472">Membrane</keyword>
<dbReference type="PANTHER" id="PTHR33362">
    <property type="entry name" value="SIALIC ACID TRAP TRANSPORTER PERMEASE PROTEIN SIAT-RELATED"/>
    <property type="match status" value="1"/>
</dbReference>